<evidence type="ECO:0000313" key="9">
    <source>
        <dbReference type="Proteomes" id="UP001611383"/>
    </source>
</evidence>
<feature type="binding site" evidence="6">
    <location>
        <position position="93"/>
    </location>
    <ligand>
        <name>ATP</name>
        <dbReference type="ChEBI" id="CHEBI:30616"/>
    </ligand>
</feature>
<evidence type="ECO:0000256" key="1">
    <source>
        <dbReference type="ARBA" id="ARBA00022679"/>
    </source>
</evidence>
<dbReference type="PROSITE" id="PS50005">
    <property type="entry name" value="TPR"/>
    <property type="match status" value="1"/>
</dbReference>
<keyword evidence="2 6" id="KW-0547">Nucleotide-binding</keyword>
<dbReference type="PROSITE" id="PS50011">
    <property type="entry name" value="PROTEIN_KINASE_DOM"/>
    <property type="match status" value="1"/>
</dbReference>
<dbReference type="InterPro" id="IPR036869">
    <property type="entry name" value="J_dom_sf"/>
</dbReference>
<dbReference type="InterPro" id="IPR000719">
    <property type="entry name" value="Prot_kinase_dom"/>
</dbReference>
<evidence type="ECO:0000256" key="5">
    <source>
        <dbReference type="PROSITE-ProRule" id="PRU00339"/>
    </source>
</evidence>
<feature type="repeat" description="TPR" evidence="5">
    <location>
        <begin position="579"/>
        <end position="612"/>
    </location>
</feature>
<dbReference type="Gene3D" id="3.30.200.20">
    <property type="entry name" value="Phosphorylase Kinase, domain 1"/>
    <property type="match status" value="1"/>
</dbReference>
<dbReference type="Gene3D" id="2.40.10.220">
    <property type="entry name" value="predicted glycosyltransferase like domains"/>
    <property type="match status" value="1"/>
</dbReference>
<dbReference type="PANTHER" id="PTHR43289:SF6">
    <property type="entry name" value="SERINE_THREONINE-PROTEIN KINASE NEKL-3"/>
    <property type="match status" value="1"/>
</dbReference>
<dbReference type="InterPro" id="IPR008271">
    <property type="entry name" value="Ser/Thr_kinase_AS"/>
</dbReference>
<dbReference type="GO" id="GO:0016301">
    <property type="term" value="F:kinase activity"/>
    <property type="evidence" value="ECO:0007669"/>
    <property type="project" value="UniProtKB-KW"/>
</dbReference>
<proteinExistence type="predicted"/>
<dbReference type="InterPro" id="IPR011009">
    <property type="entry name" value="Kinase-like_dom_sf"/>
</dbReference>
<dbReference type="SMART" id="SM00220">
    <property type="entry name" value="S_TKc"/>
    <property type="match status" value="1"/>
</dbReference>
<name>A0ABY9XA39_9BACT</name>
<dbReference type="EMBL" id="CP043494">
    <property type="protein sequence ID" value="WNG52253.1"/>
    <property type="molecule type" value="Genomic_DNA"/>
</dbReference>
<dbReference type="PROSITE" id="PS00107">
    <property type="entry name" value="PROTEIN_KINASE_ATP"/>
    <property type="match status" value="1"/>
</dbReference>
<dbReference type="SUPFAM" id="SSF56112">
    <property type="entry name" value="Protein kinase-like (PK-like)"/>
    <property type="match status" value="1"/>
</dbReference>
<dbReference type="CDD" id="cd14014">
    <property type="entry name" value="STKc_PknB_like"/>
    <property type="match status" value="1"/>
</dbReference>
<evidence type="ECO:0000256" key="6">
    <source>
        <dbReference type="PROSITE-ProRule" id="PRU10141"/>
    </source>
</evidence>
<evidence type="ECO:0000256" key="4">
    <source>
        <dbReference type="ARBA" id="ARBA00022840"/>
    </source>
</evidence>
<keyword evidence="4 6" id="KW-0067">ATP-binding</keyword>
<dbReference type="Proteomes" id="UP001611383">
    <property type="component" value="Chromosome"/>
</dbReference>
<evidence type="ECO:0000256" key="2">
    <source>
        <dbReference type="ARBA" id="ARBA00022741"/>
    </source>
</evidence>
<feature type="domain" description="Protein kinase" evidence="7">
    <location>
        <begin position="64"/>
        <end position="329"/>
    </location>
</feature>
<keyword evidence="1" id="KW-0808">Transferase</keyword>
<gene>
    <name evidence="8" type="ORF">F0U60_05860</name>
</gene>
<reference evidence="8 9" key="1">
    <citation type="submission" date="2019-08" db="EMBL/GenBank/DDBJ databases">
        <title>Archangium and Cystobacter genomes.</title>
        <authorList>
            <person name="Chen I.-C.K."/>
            <person name="Wielgoss S."/>
        </authorList>
    </citation>
    <scope>NUCLEOTIDE SEQUENCE [LARGE SCALE GENOMIC DNA]</scope>
    <source>
        <strain evidence="8 9">Cbm 6</strain>
    </source>
</reference>
<keyword evidence="3 8" id="KW-0418">Kinase</keyword>
<evidence type="ECO:0000313" key="8">
    <source>
        <dbReference type="EMBL" id="WNG52253.1"/>
    </source>
</evidence>
<dbReference type="InterPro" id="IPR017441">
    <property type="entry name" value="Protein_kinase_ATP_BS"/>
</dbReference>
<dbReference type="PANTHER" id="PTHR43289">
    <property type="entry name" value="MITOGEN-ACTIVATED PROTEIN KINASE KINASE KINASE 20-RELATED"/>
    <property type="match status" value="1"/>
</dbReference>
<dbReference type="SUPFAM" id="SSF46565">
    <property type="entry name" value="Chaperone J-domain"/>
    <property type="match status" value="1"/>
</dbReference>
<dbReference type="Gene3D" id="1.10.287.110">
    <property type="entry name" value="DnaJ domain"/>
    <property type="match status" value="1"/>
</dbReference>
<keyword evidence="5" id="KW-0802">TPR repeat</keyword>
<dbReference type="InterPro" id="IPR019734">
    <property type="entry name" value="TPR_rpt"/>
</dbReference>
<dbReference type="Pfam" id="PF00069">
    <property type="entry name" value="Pkinase"/>
    <property type="match status" value="1"/>
</dbReference>
<dbReference type="Gene3D" id="1.10.510.10">
    <property type="entry name" value="Transferase(Phosphotransferase) domain 1"/>
    <property type="match status" value="1"/>
</dbReference>
<dbReference type="PROSITE" id="PS00108">
    <property type="entry name" value="PROTEIN_KINASE_ST"/>
    <property type="match status" value="1"/>
</dbReference>
<evidence type="ECO:0000256" key="3">
    <source>
        <dbReference type="ARBA" id="ARBA00022777"/>
    </source>
</evidence>
<protein>
    <submittedName>
        <fullName evidence="8">Protein kinase</fullName>
    </submittedName>
</protein>
<keyword evidence="9" id="KW-1185">Reference proteome</keyword>
<organism evidence="8 9">
    <name type="scientific">Archangium minus</name>
    <dbReference type="NCBI Taxonomy" id="83450"/>
    <lineage>
        <taxon>Bacteria</taxon>
        <taxon>Pseudomonadati</taxon>
        <taxon>Myxococcota</taxon>
        <taxon>Myxococcia</taxon>
        <taxon>Myxococcales</taxon>
        <taxon>Cystobacterineae</taxon>
        <taxon>Archangiaceae</taxon>
        <taxon>Archangium</taxon>
    </lineage>
</organism>
<accession>A0ABY9XA39</accession>
<sequence length="636" mass="69280">MAWEESAVEPTFRPSCACLTPHPELAECPTVLRGASELRPPLSPTLPPSSERGEKLVGQRFGSFVSRRELGRGGMGTVLLAEHVLIPKRVAVKVLHRHLAEEPELVARFLAEARAMSLVQHENVVTVYDLDTREGRPYFVMEYLEGQSLAAFARGPLEPALVVELLAQVCDALGAAHAHGIVHRDLKPANVFLTPGPNGRHRVKLLDFGIAKRLVRLDGETPTRTGVLMGTPEFMAPEQCGGKDVDARTDLYAVGVLGYLLLTGTAPFSGSNAAEILVAHLQQAPRPPHEVRPGIPPALSAVLLRALAKRPDARYATAAELRAALEATVTRARTPAPLPPTVGFTARVPVHGSLGVREYPCERVGRTGLFLRTGEEPPPLRSDVSLLLRLPGGELQCLGQVVRHVTAEQARAWNMAPGFGVELSDTSASFQQLFARLLSGEPTPEPTPPPAPQDDARAEPLLREFRQRLSGDHYAVLGIPRDADADKVRAHARECRNRLEPLISLPLSPGQRALVQRALSKVAQALLVLGHLERRVEYDAELRNLDGVMRCLAAGLTVTTLEACRQRFLARHPEIGGHSALHLASGDAFRAANRLNEALASYEAALRVDPLHLEALRRWHALRVRLRSNASPVTHR</sequence>
<evidence type="ECO:0000259" key="7">
    <source>
        <dbReference type="PROSITE" id="PS50011"/>
    </source>
</evidence>